<sequence length="108" mass="11899">MQFQQNMTATIQDLQTQIGQLADTSTGSGNLPSQTIPNPRGNGSVVTLRSEKELSQPALQQLLRLAEADSKPNANSQSWQDKTIPLSFPTRTISARKPESDEELLKMF</sequence>
<accession>A0A371GTF7</accession>
<dbReference type="Proteomes" id="UP000257109">
    <property type="component" value="Unassembled WGS sequence"/>
</dbReference>
<feature type="compositionally biased region" description="Polar residues" evidence="1">
    <location>
        <begin position="22"/>
        <end position="37"/>
    </location>
</feature>
<comment type="caution">
    <text evidence="2">The sequence shown here is derived from an EMBL/GenBank/DDBJ whole genome shotgun (WGS) entry which is preliminary data.</text>
</comment>
<evidence type="ECO:0000313" key="2">
    <source>
        <dbReference type="EMBL" id="RDX93810.1"/>
    </source>
</evidence>
<dbReference type="OrthoDB" id="778454at2759"/>
<keyword evidence="3" id="KW-1185">Reference proteome</keyword>
<evidence type="ECO:0000256" key="1">
    <source>
        <dbReference type="SAM" id="MobiDB-lite"/>
    </source>
</evidence>
<reference evidence="2" key="1">
    <citation type="submission" date="2018-05" db="EMBL/GenBank/DDBJ databases">
        <title>Draft genome of Mucuna pruriens seed.</title>
        <authorList>
            <person name="Nnadi N.E."/>
            <person name="Vos R."/>
            <person name="Hasami M.H."/>
            <person name="Devisetty U.K."/>
            <person name="Aguiy J.C."/>
        </authorList>
    </citation>
    <scope>NUCLEOTIDE SEQUENCE [LARGE SCALE GENOMIC DNA]</scope>
    <source>
        <strain evidence="2">JCA_2017</strain>
    </source>
</reference>
<organism evidence="2 3">
    <name type="scientific">Mucuna pruriens</name>
    <name type="common">Velvet bean</name>
    <name type="synonym">Dolichos pruriens</name>
    <dbReference type="NCBI Taxonomy" id="157652"/>
    <lineage>
        <taxon>Eukaryota</taxon>
        <taxon>Viridiplantae</taxon>
        <taxon>Streptophyta</taxon>
        <taxon>Embryophyta</taxon>
        <taxon>Tracheophyta</taxon>
        <taxon>Spermatophyta</taxon>
        <taxon>Magnoliopsida</taxon>
        <taxon>eudicotyledons</taxon>
        <taxon>Gunneridae</taxon>
        <taxon>Pentapetalae</taxon>
        <taxon>rosids</taxon>
        <taxon>fabids</taxon>
        <taxon>Fabales</taxon>
        <taxon>Fabaceae</taxon>
        <taxon>Papilionoideae</taxon>
        <taxon>50 kb inversion clade</taxon>
        <taxon>NPAAA clade</taxon>
        <taxon>indigoferoid/millettioid clade</taxon>
        <taxon>Phaseoleae</taxon>
        <taxon>Mucuna</taxon>
    </lineage>
</organism>
<dbReference type="AlphaFoldDB" id="A0A371GTF7"/>
<dbReference type="EMBL" id="QJKJ01004524">
    <property type="protein sequence ID" value="RDX93810.1"/>
    <property type="molecule type" value="Genomic_DNA"/>
</dbReference>
<evidence type="ECO:0000313" key="3">
    <source>
        <dbReference type="Proteomes" id="UP000257109"/>
    </source>
</evidence>
<feature type="non-terminal residue" evidence="2">
    <location>
        <position position="1"/>
    </location>
</feature>
<protein>
    <submittedName>
        <fullName evidence="2">Uncharacterized protein</fullName>
    </submittedName>
</protein>
<name>A0A371GTF7_MUCPR</name>
<gene>
    <name evidence="2" type="ORF">CR513_23878</name>
</gene>
<proteinExistence type="predicted"/>
<feature type="region of interest" description="Disordered" evidence="1">
    <location>
        <begin position="22"/>
        <end position="43"/>
    </location>
</feature>